<dbReference type="Proteomes" id="UP001164250">
    <property type="component" value="Chromosome 12"/>
</dbReference>
<sequence>MLFFICFTFTFTTVLRICSIVAFNNTAYFLELFLFFISFCPIRINYNSCLKMLYTMHFQILARFSPSLLGGTEEELVNLLKDDNEIIKEGVLHVLAKAGGTIREQLAQSSSSVDLVLERLCLEGSRRQAKYAVHALAAITKDDGLMSLSVLYKRLVDMLEEKTHLPAVLQSLGCIAETATAVFETRESEIVEFIKSKILGCGNKKVESEGSWDDRSELCLLKIYGIKTLVKSYLPVKDAHLRPGIDELLGILRNMLSFGEMSEDLESSSVDKAHLRLASAKAILRLSKHWDQKIPVDVFHLTVKTPEISFLQAKKLFLSKVHQYVKDRLSDAKYACAFLFSITESKPLDFEEEKQNLADIIQMKARQISVQSDANSSTAYPEYILPYVVHTLAHHSCPNIDECKDVKAFELVYRRLYLIISVLIHKDEDIKSEASNNKEKESISPIISLFHSINTWKATRTQKKCNLQTYVLFNFQNSHAICDLGLSIIKRLSQKEDDTQEMISSVSLPPMLYKPYEKKEGDDSQASEGKTWLADESVLTHFESLKLEPDEPVGEEIAEDEVLNDDERDGNEVPLGKMIQRLKSQGSKAGKAKKKKSSSAEVNNAENDVDILKMVREINLDNLGSSNKFESSNGHKHSPSKKKKLDLENQESKKRKATDPASISVPKRRRSSSAHSGFKSPKSASKGSLRVSGDGSHEAKVSSFPSIEMDTDIPDSEGRKSMEKKKVKNTKSDLLASGFQRRRSVSSKRKRKGSDTDHDDEANEVGESDDDEDMKKSDLLMETDETSPISNSKSPAGSTKKRKRRSIAGLAKCTTKNHGVNIEDLIGYRIKVWWPMDKEYYANVFKSTGFMKALLNLMTPIQQKHVILYDDGDVEVLRLNKERWELLDNGRKPTKKSKSNFRKSAPSAEVSPGQKNKNSGGSRQNKKSAKIVKGKRTPKKSSKHKPKSASKKKFSEDEDEGKPDVSDHKRNRVSKIPKTELREESDQEVKSVSEGRPIEDAEGSPNHAEESDEEDKLDSEEKLAEDVETAPQEETKVDEDEEVDESSKGTREEANEEEKSDTEENQEIDDGGTSPANLEKDDADAEEDDAELSDDEPLSKWKRKVGKPGSRRAG</sequence>
<keyword evidence="2" id="KW-1185">Reference proteome</keyword>
<proteinExistence type="predicted"/>
<comment type="caution">
    <text evidence="1">The sequence shown here is derived from an EMBL/GenBank/DDBJ whole genome shotgun (WGS) entry which is preliminary data.</text>
</comment>
<evidence type="ECO:0000313" key="2">
    <source>
        <dbReference type="Proteomes" id="UP001164250"/>
    </source>
</evidence>
<gene>
    <name evidence="1" type="ORF">Patl1_09600</name>
</gene>
<reference evidence="2" key="1">
    <citation type="journal article" date="2023" name="G3 (Bethesda)">
        <title>Genome assembly and association tests identify interacting loci associated with vigor, precocity, and sex in interspecific pistachio rootstocks.</title>
        <authorList>
            <person name="Palmer W."/>
            <person name="Jacygrad E."/>
            <person name="Sagayaradj S."/>
            <person name="Cavanaugh K."/>
            <person name="Han R."/>
            <person name="Bertier L."/>
            <person name="Beede B."/>
            <person name="Kafkas S."/>
            <person name="Golino D."/>
            <person name="Preece J."/>
            <person name="Michelmore R."/>
        </authorList>
    </citation>
    <scope>NUCLEOTIDE SEQUENCE [LARGE SCALE GENOMIC DNA]</scope>
</reference>
<protein>
    <submittedName>
        <fullName evidence="1">Uncharacterized protein</fullName>
    </submittedName>
</protein>
<accession>A0ACC1A3P3</accession>
<dbReference type="EMBL" id="CM047908">
    <property type="protein sequence ID" value="KAJ0081924.1"/>
    <property type="molecule type" value="Genomic_DNA"/>
</dbReference>
<evidence type="ECO:0000313" key="1">
    <source>
        <dbReference type="EMBL" id="KAJ0081924.1"/>
    </source>
</evidence>
<organism evidence="1 2">
    <name type="scientific">Pistacia atlantica</name>
    <dbReference type="NCBI Taxonomy" id="434234"/>
    <lineage>
        <taxon>Eukaryota</taxon>
        <taxon>Viridiplantae</taxon>
        <taxon>Streptophyta</taxon>
        <taxon>Embryophyta</taxon>
        <taxon>Tracheophyta</taxon>
        <taxon>Spermatophyta</taxon>
        <taxon>Magnoliopsida</taxon>
        <taxon>eudicotyledons</taxon>
        <taxon>Gunneridae</taxon>
        <taxon>Pentapetalae</taxon>
        <taxon>rosids</taxon>
        <taxon>malvids</taxon>
        <taxon>Sapindales</taxon>
        <taxon>Anacardiaceae</taxon>
        <taxon>Pistacia</taxon>
    </lineage>
</organism>
<name>A0ACC1A3P3_9ROSI</name>